<feature type="transmembrane region" description="Helical" evidence="7">
    <location>
        <begin position="203"/>
        <end position="228"/>
    </location>
</feature>
<evidence type="ECO:0000259" key="8">
    <source>
        <dbReference type="PROSITE" id="PS50928"/>
    </source>
</evidence>
<dbReference type="RefSeq" id="WP_345437719.1">
    <property type="nucleotide sequence ID" value="NZ_BAABKO010000002.1"/>
</dbReference>
<dbReference type="PANTHER" id="PTHR43386:SF25">
    <property type="entry name" value="PEPTIDE ABC TRANSPORTER PERMEASE PROTEIN"/>
    <property type="match status" value="1"/>
</dbReference>
<dbReference type="Gene3D" id="1.10.3720.10">
    <property type="entry name" value="MetI-like"/>
    <property type="match status" value="1"/>
</dbReference>
<feature type="transmembrane region" description="Helical" evidence="7">
    <location>
        <begin position="84"/>
        <end position="112"/>
    </location>
</feature>
<feature type="transmembrane region" description="Helical" evidence="7">
    <location>
        <begin position="248"/>
        <end position="270"/>
    </location>
</feature>
<evidence type="ECO:0000256" key="6">
    <source>
        <dbReference type="ARBA" id="ARBA00023136"/>
    </source>
</evidence>
<gene>
    <name evidence="9" type="ORF">GCM10023351_15310</name>
</gene>
<name>A0ABP9A3C1_9MICO</name>
<dbReference type="Proteomes" id="UP001501645">
    <property type="component" value="Unassembled WGS sequence"/>
</dbReference>
<comment type="similarity">
    <text evidence="7">Belongs to the binding-protein-dependent transport system permease family.</text>
</comment>
<evidence type="ECO:0000313" key="9">
    <source>
        <dbReference type="EMBL" id="GAA4772109.1"/>
    </source>
</evidence>
<evidence type="ECO:0000256" key="5">
    <source>
        <dbReference type="ARBA" id="ARBA00022989"/>
    </source>
</evidence>
<organism evidence="9 10">
    <name type="scientific">Microbacterium gilvum</name>
    <dbReference type="NCBI Taxonomy" id="1336204"/>
    <lineage>
        <taxon>Bacteria</taxon>
        <taxon>Bacillati</taxon>
        <taxon>Actinomycetota</taxon>
        <taxon>Actinomycetes</taxon>
        <taxon>Micrococcales</taxon>
        <taxon>Microbacteriaceae</taxon>
        <taxon>Microbacterium</taxon>
    </lineage>
</organism>
<feature type="transmembrane region" description="Helical" evidence="7">
    <location>
        <begin position="148"/>
        <end position="164"/>
    </location>
</feature>
<evidence type="ECO:0000256" key="1">
    <source>
        <dbReference type="ARBA" id="ARBA00004651"/>
    </source>
</evidence>
<keyword evidence="5 7" id="KW-1133">Transmembrane helix</keyword>
<keyword evidence="6 7" id="KW-0472">Membrane</keyword>
<dbReference type="CDD" id="cd06261">
    <property type="entry name" value="TM_PBP2"/>
    <property type="match status" value="1"/>
</dbReference>
<dbReference type="InterPro" id="IPR000515">
    <property type="entry name" value="MetI-like"/>
</dbReference>
<comment type="caution">
    <text evidence="9">The sequence shown here is derived from an EMBL/GenBank/DDBJ whole genome shotgun (WGS) entry which is preliminary data.</text>
</comment>
<dbReference type="SUPFAM" id="SSF161098">
    <property type="entry name" value="MetI-like"/>
    <property type="match status" value="1"/>
</dbReference>
<feature type="domain" description="ABC transmembrane type-1" evidence="8">
    <location>
        <begin position="82"/>
        <end position="271"/>
    </location>
</feature>
<evidence type="ECO:0000313" key="10">
    <source>
        <dbReference type="Proteomes" id="UP001501645"/>
    </source>
</evidence>
<accession>A0ABP9A3C1</accession>
<evidence type="ECO:0000256" key="7">
    <source>
        <dbReference type="RuleBase" id="RU363032"/>
    </source>
</evidence>
<reference evidence="10" key="1">
    <citation type="journal article" date="2019" name="Int. J. Syst. Evol. Microbiol.">
        <title>The Global Catalogue of Microorganisms (GCM) 10K type strain sequencing project: providing services to taxonomists for standard genome sequencing and annotation.</title>
        <authorList>
            <consortium name="The Broad Institute Genomics Platform"/>
            <consortium name="The Broad Institute Genome Sequencing Center for Infectious Disease"/>
            <person name="Wu L."/>
            <person name="Ma J."/>
        </authorList>
    </citation>
    <scope>NUCLEOTIDE SEQUENCE [LARGE SCALE GENOMIC DNA]</scope>
    <source>
        <strain evidence="10">JCM 18537</strain>
    </source>
</reference>
<dbReference type="Pfam" id="PF00528">
    <property type="entry name" value="BPD_transp_1"/>
    <property type="match status" value="1"/>
</dbReference>
<proteinExistence type="inferred from homology"/>
<keyword evidence="10" id="KW-1185">Reference proteome</keyword>
<feature type="transmembrane region" description="Helical" evidence="7">
    <location>
        <begin position="20"/>
        <end position="38"/>
    </location>
</feature>
<dbReference type="InterPro" id="IPR050366">
    <property type="entry name" value="BP-dependent_transpt_permease"/>
</dbReference>
<protein>
    <submittedName>
        <fullName evidence="9">ABC transporter permease</fullName>
    </submittedName>
</protein>
<dbReference type="EMBL" id="BAABKO010000002">
    <property type="protein sequence ID" value="GAA4772109.1"/>
    <property type="molecule type" value="Genomic_DNA"/>
</dbReference>
<feature type="transmembrane region" description="Helical" evidence="7">
    <location>
        <begin position="124"/>
        <end position="142"/>
    </location>
</feature>
<evidence type="ECO:0000256" key="4">
    <source>
        <dbReference type="ARBA" id="ARBA00022692"/>
    </source>
</evidence>
<dbReference type="PANTHER" id="PTHR43386">
    <property type="entry name" value="OLIGOPEPTIDE TRANSPORT SYSTEM PERMEASE PROTEIN APPC"/>
    <property type="match status" value="1"/>
</dbReference>
<comment type="subcellular location">
    <subcellularLocation>
        <location evidence="1 7">Cell membrane</location>
        <topology evidence="1 7">Multi-pass membrane protein</topology>
    </subcellularLocation>
</comment>
<evidence type="ECO:0000256" key="3">
    <source>
        <dbReference type="ARBA" id="ARBA00022475"/>
    </source>
</evidence>
<sequence>MTTVDALLHARRVRRGSVPVGTLLAALVVSAVAVAALWPQLLTSYDPEEAALESVFLAPSLAHPFGTDQLGRDVLARVVHGAQYSLIIGLGAATLSLALGVVAGLLAVYLPFGLDRLVQRGIDILLAFPELLLALLVIAVLGRGPVNTLVAVGVSGLATYARLVRSQVLGARLSGYAEQAKVLGERPFAVVLRHVLPNIARPLTVVATLSVGSAILSASALSFLGLGVTPPTPEWGAILSEGRSQLSIAPWTSLLPATIVAVTVIGITVLGRALQARLTGGVRS</sequence>
<evidence type="ECO:0000256" key="2">
    <source>
        <dbReference type="ARBA" id="ARBA00022448"/>
    </source>
</evidence>
<keyword evidence="3" id="KW-1003">Cell membrane</keyword>
<dbReference type="PROSITE" id="PS50928">
    <property type="entry name" value="ABC_TM1"/>
    <property type="match status" value="1"/>
</dbReference>
<keyword evidence="4 7" id="KW-0812">Transmembrane</keyword>
<dbReference type="InterPro" id="IPR035906">
    <property type="entry name" value="MetI-like_sf"/>
</dbReference>
<keyword evidence="2 7" id="KW-0813">Transport</keyword>